<keyword evidence="2" id="KW-1185">Reference proteome</keyword>
<reference evidence="1" key="2">
    <citation type="journal article" date="2020" name="Nat. Commun.">
        <title>Large-scale genome sequencing of mycorrhizal fungi provides insights into the early evolution of symbiotic traits.</title>
        <authorList>
            <person name="Miyauchi S."/>
            <person name="Kiss E."/>
            <person name="Kuo A."/>
            <person name="Drula E."/>
            <person name="Kohler A."/>
            <person name="Sanchez-Garcia M."/>
            <person name="Morin E."/>
            <person name="Andreopoulos B."/>
            <person name="Barry K.W."/>
            <person name="Bonito G."/>
            <person name="Buee M."/>
            <person name="Carver A."/>
            <person name="Chen C."/>
            <person name="Cichocki N."/>
            <person name="Clum A."/>
            <person name="Culley D."/>
            <person name="Crous P.W."/>
            <person name="Fauchery L."/>
            <person name="Girlanda M."/>
            <person name="Hayes R.D."/>
            <person name="Keri Z."/>
            <person name="LaButti K."/>
            <person name="Lipzen A."/>
            <person name="Lombard V."/>
            <person name="Magnuson J."/>
            <person name="Maillard F."/>
            <person name="Murat C."/>
            <person name="Nolan M."/>
            <person name="Ohm R.A."/>
            <person name="Pangilinan J."/>
            <person name="Pereira M.F."/>
            <person name="Perotto S."/>
            <person name="Peter M."/>
            <person name="Pfister S."/>
            <person name="Riley R."/>
            <person name="Sitrit Y."/>
            <person name="Stielow J.B."/>
            <person name="Szollosi G."/>
            <person name="Zifcakova L."/>
            <person name="Stursova M."/>
            <person name="Spatafora J.W."/>
            <person name="Tedersoo L."/>
            <person name="Vaario L.M."/>
            <person name="Yamada A."/>
            <person name="Yan M."/>
            <person name="Wang P."/>
            <person name="Xu J."/>
            <person name="Bruns T."/>
            <person name="Baldrian P."/>
            <person name="Vilgalys R."/>
            <person name="Dunand C."/>
            <person name="Henrissat B."/>
            <person name="Grigoriev I.V."/>
            <person name="Hibbett D."/>
            <person name="Nagy L.G."/>
            <person name="Martin F.M."/>
        </authorList>
    </citation>
    <scope>NUCLEOTIDE SEQUENCE</scope>
    <source>
        <strain evidence="1">P2</strain>
    </source>
</reference>
<name>A0ACB6ZC05_THEGA</name>
<organism evidence="1 2">
    <name type="scientific">Thelephora ganbajun</name>
    <name type="common">Ganba fungus</name>
    <dbReference type="NCBI Taxonomy" id="370292"/>
    <lineage>
        <taxon>Eukaryota</taxon>
        <taxon>Fungi</taxon>
        <taxon>Dikarya</taxon>
        <taxon>Basidiomycota</taxon>
        <taxon>Agaricomycotina</taxon>
        <taxon>Agaricomycetes</taxon>
        <taxon>Thelephorales</taxon>
        <taxon>Thelephoraceae</taxon>
        <taxon>Thelephora</taxon>
    </lineage>
</organism>
<reference evidence="1" key="1">
    <citation type="submission" date="2019-10" db="EMBL/GenBank/DDBJ databases">
        <authorList>
            <consortium name="DOE Joint Genome Institute"/>
            <person name="Kuo A."/>
            <person name="Miyauchi S."/>
            <person name="Kiss E."/>
            <person name="Drula E."/>
            <person name="Kohler A."/>
            <person name="Sanchez-Garcia M."/>
            <person name="Andreopoulos B."/>
            <person name="Barry K.W."/>
            <person name="Bonito G."/>
            <person name="Buee M."/>
            <person name="Carver A."/>
            <person name="Chen C."/>
            <person name="Cichocki N."/>
            <person name="Clum A."/>
            <person name="Culley D."/>
            <person name="Crous P.W."/>
            <person name="Fauchery L."/>
            <person name="Girlanda M."/>
            <person name="Hayes R."/>
            <person name="Keri Z."/>
            <person name="Labutti K."/>
            <person name="Lipzen A."/>
            <person name="Lombard V."/>
            <person name="Magnuson J."/>
            <person name="Maillard F."/>
            <person name="Morin E."/>
            <person name="Murat C."/>
            <person name="Nolan M."/>
            <person name="Ohm R."/>
            <person name="Pangilinan J."/>
            <person name="Pereira M."/>
            <person name="Perotto S."/>
            <person name="Peter M."/>
            <person name="Riley R."/>
            <person name="Sitrit Y."/>
            <person name="Stielow B."/>
            <person name="Szollosi G."/>
            <person name="Zifcakova L."/>
            <person name="Stursova M."/>
            <person name="Spatafora J.W."/>
            <person name="Tedersoo L."/>
            <person name="Vaario L.-M."/>
            <person name="Yamada A."/>
            <person name="Yan M."/>
            <person name="Wang P."/>
            <person name="Xu J."/>
            <person name="Bruns T."/>
            <person name="Baldrian P."/>
            <person name="Vilgalys R."/>
            <person name="Henrissat B."/>
            <person name="Grigoriev I.V."/>
            <person name="Hibbett D."/>
            <person name="Nagy L.G."/>
            <person name="Martin F.M."/>
        </authorList>
    </citation>
    <scope>NUCLEOTIDE SEQUENCE</scope>
    <source>
        <strain evidence="1">P2</strain>
    </source>
</reference>
<evidence type="ECO:0000313" key="1">
    <source>
        <dbReference type="EMBL" id="KAF9646838.1"/>
    </source>
</evidence>
<gene>
    <name evidence="1" type="ORF">BDM02DRAFT_2872827</name>
</gene>
<keyword evidence="1" id="KW-0647">Proteasome</keyword>
<accession>A0ACB6ZC05</accession>
<protein>
    <submittedName>
        <fullName evidence="1">Proteasome maturation factor UMP1</fullName>
    </submittedName>
</protein>
<dbReference type="EMBL" id="MU118047">
    <property type="protein sequence ID" value="KAF9646838.1"/>
    <property type="molecule type" value="Genomic_DNA"/>
</dbReference>
<proteinExistence type="predicted"/>
<evidence type="ECO:0000313" key="2">
    <source>
        <dbReference type="Proteomes" id="UP000886501"/>
    </source>
</evidence>
<comment type="caution">
    <text evidence="1">The sequence shown here is derived from an EMBL/GenBank/DDBJ whole genome shotgun (WGS) entry which is preliminary data.</text>
</comment>
<sequence>MESSLRIVPAQGPKTTNSDTTNSLGLHDNLQYGPCSMVNQFKSHGAIKDRLENWEETQDNVRFTLMRNLYGVSLPLQIMMERKIVAKNAHMPALRQSNIHLDILMGRDESLDVSDAFGGLESKPSMDIHSDMEKKLRM</sequence>
<dbReference type="Proteomes" id="UP000886501">
    <property type="component" value="Unassembled WGS sequence"/>
</dbReference>